<keyword evidence="3" id="KW-0653">Protein transport</keyword>
<dbReference type="InterPro" id="IPR000225">
    <property type="entry name" value="Armadillo"/>
</dbReference>
<organism evidence="4 5">
    <name type="scientific">Panagrolaimus superbus</name>
    <dbReference type="NCBI Taxonomy" id="310955"/>
    <lineage>
        <taxon>Eukaryota</taxon>
        <taxon>Metazoa</taxon>
        <taxon>Ecdysozoa</taxon>
        <taxon>Nematoda</taxon>
        <taxon>Chromadorea</taxon>
        <taxon>Rhabditida</taxon>
        <taxon>Tylenchina</taxon>
        <taxon>Panagrolaimomorpha</taxon>
        <taxon>Panagrolaimoidea</taxon>
        <taxon>Panagrolaimidae</taxon>
        <taxon>Panagrolaimus</taxon>
    </lineage>
</organism>
<dbReference type="InterPro" id="IPR016024">
    <property type="entry name" value="ARM-type_fold"/>
</dbReference>
<keyword evidence="2" id="KW-0813">Transport</keyword>
<comment type="similarity">
    <text evidence="1">Belongs to the importin alpha family.</text>
</comment>
<keyword evidence="4" id="KW-1185">Reference proteome</keyword>
<protein>
    <submittedName>
        <fullName evidence="5">Uncharacterized protein</fullName>
    </submittedName>
</protein>
<dbReference type="PANTHER" id="PTHR23316">
    <property type="entry name" value="IMPORTIN ALPHA"/>
    <property type="match status" value="1"/>
</dbReference>
<accession>A0A914YZL1</accession>
<dbReference type="SMART" id="SM00185">
    <property type="entry name" value="ARM"/>
    <property type="match status" value="7"/>
</dbReference>
<dbReference type="SUPFAM" id="SSF48371">
    <property type="entry name" value="ARM repeat"/>
    <property type="match status" value="2"/>
</dbReference>
<dbReference type="AlphaFoldDB" id="A0A914YZL1"/>
<proteinExistence type="inferred from homology"/>
<dbReference type="Proteomes" id="UP000887577">
    <property type="component" value="Unplaced"/>
</dbReference>
<dbReference type="InterPro" id="IPR011989">
    <property type="entry name" value="ARM-like"/>
</dbReference>
<dbReference type="WBParaSite" id="PSU_v2.g5537.t1">
    <property type="protein sequence ID" value="PSU_v2.g5537.t1"/>
    <property type="gene ID" value="PSU_v2.g5537"/>
</dbReference>
<reference evidence="5" key="1">
    <citation type="submission" date="2022-11" db="UniProtKB">
        <authorList>
            <consortium name="WormBaseParasite"/>
        </authorList>
    </citation>
    <scope>IDENTIFICATION</scope>
</reference>
<sequence length="669" mass="75960">MASQFKKDIFDFGFLPILVDYLDFKNSTVRLQAAVILTYLCQDLSKNVEIIAKYGAFTHFVKHLNSTNSELASLSLSFLHTVISEFPHLHKYYDYPEFVKNIEKFIDTEPSKEILLANHKDSKIMHNGALGLRMLAILPEKPYPGVFDDAKVIEAVIKMVNNRQEKIQTTALLIVSHIINDKNVCFFTKSDIINQMPKFIKKGDARSVNLALQIIRKIVLQSKTGTSEVMDSDIFPLIIEKFSSPLNIQKEAAYLLSFFAINGNEKHISIMINKGIIEAYCNFLKKTESPKIVESILIGYYSILVTAENRRCQIFDQLEKCNALFKIEKLGKHEDQNIKKLSKEIMAFYHDKNDEQTLIVTKINALEPILILKEGNFVNSYYDISEVAKFAVENGKSSKIDDQNAIILLAQNLFSNGLTDEIAKSGILSALIEYMDSSNPDVKHGATILLAHIAYNSTKMVQLIVEEGAIPRFFKSLDSSNENVVVHSLIFFNTLVLSHPNLRNNYSELELVQNIHTLVDSKPSTLVLQYSTTLFYGLSRNKNPSISHEAIKAMLPVFSKFLQHPHYQIAGNSALTLAILTSNKENGYMIMFEEEDIQNLIELLNRQNEHVQTSTLQLISKIIDNSEHETQLFLDTGILQLLTNFFKNSDDDDIVFWGTSNHSKNYSVF</sequence>
<name>A0A914YZL1_9BILA</name>
<evidence type="ECO:0000313" key="4">
    <source>
        <dbReference type="Proteomes" id="UP000887577"/>
    </source>
</evidence>
<dbReference type="Gene3D" id="1.25.10.10">
    <property type="entry name" value="Leucine-rich Repeat Variant"/>
    <property type="match status" value="2"/>
</dbReference>
<dbReference type="GO" id="GO:0015031">
    <property type="term" value="P:protein transport"/>
    <property type="evidence" value="ECO:0007669"/>
    <property type="project" value="UniProtKB-KW"/>
</dbReference>
<evidence type="ECO:0000313" key="5">
    <source>
        <dbReference type="WBParaSite" id="PSU_v2.g5537.t1"/>
    </source>
</evidence>
<evidence type="ECO:0000256" key="2">
    <source>
        <dbReference type="ARBA" id="ARBA00022448"/>
    </source>
</evidence>
<evidence type="ECO:0000256" key="1">
    <source>
        <dbReference type="ARBA" id="ARBA00010394"/>
    </source>
</evidence>
<evidence type="ECO:0000256" key="3">
    <source>
        <dbReference type="ARBA" id="ARBA00022927"/>
    </source>
</evidence>